<gene>
    <name evidence="1" type="ORF">X801_05844</name>
</gene>
<dbReference type="PANTHER" id="PTHR47331">
    <property type="entry name" value="PHD-TYPE DOMAIN-CONTAINING PROTEIN"/>
    <property type="match status" value="1"/>
</dbReference>
<keyword evidence="2" id="KW-1185">Reference proteome</keyword>
<name>A0A1S8WVN4_OPIVI</name>
<accession>A0A1S8WVN4</accession>
<evidence type="ECO:0000313" key="2">
    <source>
        <dbReference type="Proteomes" id="UP000243686"/>
    </source>
</evidence>
<dbReference type="InterPro" id="IPR008042">
    <property type="entry name" value="Retrotrans_Pao"/>
</dbReference>
<dbReference type="Proteomes" id="UP000243686">
    <property type="component" value="Unassembled WGS sequence"/>
</dbReference>
<evidence type="ECO:0000313" key="1">
    <source>
        <dbReference type="EMBL" id="OON18303.1"/>
    </source>
</evidence>
<feature type="non-terminal residue" evidence="1">
    <location>
        <position position="134"/>
    </location>
</feature>
<proteinExistence type="predicted"/>
<dbReference type="AlphaFoldDB" id="A0A1S8WVN4"/>
<sequence>MTSRVFGAVSSPFCTNFALRQTASVFGRDYDDRTKRSVTNNYVPVPSVTDAKRFVQGIADILPEAGFTFISGPGEPLTRREITAAFCSLFYPLGVISPVYLTAEEPLQELCKTGPGWDSPVSEDHSIRYHSWLN</sequence>
<dbReference type="EMBL" id="KV894330">
    <property type="protein sequence ID" value="OON18303.1"/>
    <property type="molecule type" value="Genomic_DNA"/>
</dbReference>
<reference evidence="1 2" key="1">
    <citation type="submission" date="2015-03" db="EMBL/GenBank/DDBJ databases">
        <title>Draft genome of the nematode, Opisthorchis viverrini.</title>
        <authorList>
            <person name="Mitreva M."/>
        </authorList>
    </citation>
    <scope>NUCLEOTIDE SEQUENCE [LARGE SCALE GENOMIC DNA]</scope>
    <source>
        <strain evidence="1">Khon Kaen</strain>
    </source>
</reference>
<protein>
    <submittedName>
        <fullName evidence="1">Uncharacterized protein</fullName>
    </submittedName>
</protein>
<dbReference type="Pfam" id="PF05380">
    <property type="entry name" value="Peptidase_A17"/>
    <property type="match status" value="1"/>
</dbReference>
<organism evidence="1 2">
    <name type="scientific">Opisthorchis viverrini</name>
    <name type="common">Southeast Asian liver fluke</name>
    <dbReference type="NCBI Taxonomy" id="6198"/>
    <lineage>
        <taxon>Eukaryota</taxon>
        <taxon>Metazoa</taxon>
        <taxon>Spiralia</taxon>
        <taxon>Lophotrochozoa</taxon>
        <taxon>Platyhelminthes</taxon>
        <taxon>Trematoda</taxon>
        <taxon>Digenea</taxon>
        <taxon>Opisthorchiida</taxon>
        <taxon>Opisthorchiata</taxon>
        <taxon>Opisthorchiidae</taxon>
        <taxon>Opisthorchis</taxon>
    </lineage>
</organism>